<gene>
    <name evidence="2" type="ORF">JQN70_05655</name>
</gene>
<evidence type="ECO:0000313" key="2">
    <source>
        <dbReference type="EMBL" id="MBM6399862.1"/>
    </source>
</evidence>
<feature type="compositionally biased region" description="Pro residues" evidence="1">
    <location>
        <begin position="96"/>
        <end position="114"/>
    </location>
</feature>
<reference evidence="2" key="1">
    <citation type="submission" date="2021-02" db="EMBL/GenBank/DDBJ databases">
        <title>Phycicoccus sp. MQZ13P-5T, whole genome shotgun sequence.</title>
        <authorList>
            <person name="Tuo L."/>
        </authorList>
    </citation>
    <scope>NUCLEOTIDE SEQUENCE</scope>
    <source>
        <strain evidence="2">MQZ13P-5</strain>
    </source>
</reference>
<evidence type="ECO:0000313" key="3">
    <source>
        <dbReference type="Proteomes" id="UP001430172"/>
    </source>
</evidence>
<feature type="compositionally biased region" description="Acidic residues" evidence="1">
    <location>
        <begin position="1"/>
        <end position="15"/>
    </location>
</feature>
<name>A0ABS2CIZ1_9MICO</name>
<feature type="compositionally biased region" description="Low complexity" evidence="1">
    <location>
        <begin position="28"/>
        <end position="41"/>
    </location>
</feature>
<keyword evidence="3" id="KW-1185">Reference proteome</keyword>
<feature type="compositionally biased region" description="Pro residues" evidence="1">
    <location>
        <begin position="42"/>
        <end position="53"/>
    </location>
</feature>
<dbReference type="Proteomes" id="UP001430172">
    <property type="component" value="Unassembled WGS sequence"/>
</dbReference>
<feature type="compositionally biased region" description="Basic residues" evidence="1">
    <location>
        <begin position="152"/>
        <end position="162"/>
    </location>
</feature>
<sequence>MAEPDAPEVLEDVDGDTVPRSRLRAAWGPPETLDTPGTPGTPGTPAPAAPAVPTPAARPLVADPPEPARAAERRTGPDLEHRIAPWAVPPASTMVPPAPPHSPAGPAPAEPAPSPTGGSASRARAHERFAPPRGAVDLAPDRATPLTDPPRRGRWPWRRRRG</sequence>
<protein>
    <submittedName>
        <fullName evidence="2">Uncharacterized protein</fullName>
    </submittedName>
</protein>
<evidence type="ECO:0000256" key="1">
    <source>
        <dbReference type="SAM" id="MobiDB-lite"/>
    </source>
</evidence>
<dbReference type="RefSeq" id="WP_204130358.1">
    <property type="nucleotide sequence ID" value="NZ_JAFDVD010000007.1"/>
</dbReference>
<dbReference type="EMBL" id="JAFDVD010000007">
    <property type="protein sequence ID" value="MBM6399862.1"/>
    <property type="molecule type" value="Genomic_DNA"/>
</dbReference>
<accession>A0ABS2CIZ1</accession>
<feature type="compositionally biased region" description="Basic and acidic residues" evidence="1">
    <location>
        <begin position="69"/>
        <end position="83"/>
    </location>
</feature>
<organism evidence="2 3">
    <name type="scientific">Phycicoccus sonneratiae</name>
    <dbReference type="NCBI Taxonomy" id="2807628"/>
    <lineage>
        <taxon>Bacteria</taxon>
        <taxon>Bacillati</taxon>
        <taxon>Actinomycetota</taxon>
        <taxon>Actinomycetes</taxon>
        <taxon>Micrococcales</taxon>
        <taxon>Intrasporangiaceae</taxon>
        <taxon>Phycicoccus</taxon>
    </lineage>
</organism>
<proteinExistence type="predicted"/>
<comment type="caution">
    <text evidence="2">The sequence shown here is derived from an EMBL/GenBank/DDBJ whole genome shotgun (WGS) entry which is preliminary data.</text>
</comment>
<feature type="region of interest" description="Disordered" evidence="1">
    <location>
        <begin position="1"/>
        <end position="162"/>
    </location>
</feature>